<name>A0A1M6YMQ6_9BACT</name>
<dbReference type="AlphaFoldDB" id="A0A1M6YMQ6"/>
<dbReference type="Proteomes" id="UP000190449">
    <property type="component" value="Unassembled WGS sequence"/>
</dbReference>
<evidence type="ECO:0008006" key="6">
    <source>
        <dbReference type="Google" id="ProtNLM"/>
    </source>
</evidence>
<gene>
    <name evidence="3" type="ORF">SAMN02745108_01770</name>
    <name evidence="2" type="ORF">SAMN05720469_1455</name>
</gene>
<feature type="signal peptide" evidence="1">
    <location>
        <begin position="1"/>
        <end position="19"/>
    </location>
</feature>
<accession>A0A1M6YMQ6</accession>
<evidence type="ECO:0000313" key="2">
    <source>
        <dbReference type="EMBL" id="SHL19375.1"/>
    </source>
</evidence>
<keyword evidence="1" id="KW-0732">Signal</keyword>
<feature type="chain" id="PRO_5044562720" description="Outer membrane protein beta-barrel domain-containing protein" evidence="1">
    <location>
        <begin position="20"/>
        <end position="228"/>
    </location>
</feature>
<evidence type="ECO:0000313" key="3">
    <source>
        <dbReference type="EMBL" id="SJZ85189.1"/>
    </source>
</evidence>
<reference evidence="4" key="1">
    <citation type="submission" date="2016-11" db="EMBL/GenBank/DDBJ databases">
        <authorList>
            <person name="Varghese N."/>
            <person name="Submissions S."/>
        </authorList>
    </citation>
    <scope>NUCLEOTIDE SEQUENCE [LARGE SCALE GENOMIC DNA]</scope>
    <source>
        <strain evidence="4">UWOS</strain>
    </source>
</reference>
<keyword evidence="4" id="KW-1185">Reference proteome</keyword>
<evidence type="ECO:0000313" key="4">
    <source>
        <dbReference type="Proteomes" id="UP000184275"/>
    </source>
</evidence>
<dbReference type="Proteomes" id="UP000184275">
    <property type="component" value="Unassembled WGS sequence"/>
</dbReference>
<accession>A0A1T4P169</accession>
<dbReference type="EMBL" id="FUWU01000030">
    <property type="protein sequence ID" value="SJZ85189.1"/>
    <property type="molecule type" value="Genomic_DNA"/>
</dbReference>
<dbReference type="EMBL" id="FRAW01000045">
    <property type="protein sequence ID" value="SHL19375.1"/>
    <property type="molecule type" value="Genomic_DNA"/>
</dbReference>
<organism evidence="2 4">
    <name type="scientific">Fibrobacter intestinalis</name>
    <dbReference type="NCBI Taxonomy" id="28122"/>
    <lineage>
        <taxon>Bacteria</taxon>
        <taxon>Pseudomonadati</taxon>
        <taxon>Fibrobacterota</taxon>
        <taxon>Fibrobacteria</taxon>
        <taxon>Fibrobacterales</taxon>
        <taxon>Fibrobacteraceae</taxon>
        <taxon>Fibrobacter</taxon>
    </lineage>
</organism>
<proteinExistence type="predicted"/>
<evidence type="ECO:0000313" key="5">
    <source>
        <dbReference type="Proteomes" id="UP000190449"/>
    </source>
</evidence>
<evidence type="ECO:0000256" key="1">
    <source>
        <dbReference type="SAM" id="SignalP"/>
    </source>
</evidence>
<reference evidence="3 5" key="3">
    <citation type="submission" date="2017-02" db="EMBL/GenBank/DDBJ databases">
        <authorList>
            <person name="Peterson S.W."/>
        </authorList>
    </citation>
    <scope>NUCLEOTIDE SEQUENCE [LARGE SCALE GENOMIC DNA]</scope>
    <source>
        <strain evidence="3 5">ATCC 43854</strain>
    </source>
</reference>
<reference evidence="2" key="2">
    <citation type="submission" date="2016-11" db="EMBL/GenBank/DDBJ databases">
        <authorList>
            <person name="Jaros S."/>
            <person name="Januszkiewicz K."/>
            <person name="Wedrychowicz H."/>
        </authorList>
    </citation>
    <scope>NUCLEOTIDE SEQUENCE [LARGE SCALE GENOMIC DNA]</scope>
    <source>
        <strain evidence="2">UWOS</strain>
    </source>
</reference>
<dbReference type="RefSeq" id="WP_073306113.1">
    <property type="nucleotide sequence ID" value="NZ_FRAW01000045.1"/>
</dbReference>
<sequence>MKKRTLVLLFALFATSLYAARPVQHVEVPFNVGIGPTLFWLPGIAGREFHTGFNLSLYGVITPQALENNKEKIPLKYRRYLNTMREIHLAPLWMILVPQYVIVSPASLGEDDAVYGAIWSLLSVGPEFISKRRYVLEGKFSPTISFLHVDSDDNEDTENLLGIGCTLSLVYTYEISDHVLISVSYAHLLQLPLSINSYKPNDATSEHWIQGGALSLTLNIRFGMEQKL</sequence>
<protein>
    <recommendedName>
        <fullName evidence="6">Outer membrane protein beta-barrel domain-containing protein</fullName>
    </recommendedName>
</protein>
<dbReference type="STRING" id="28122.SAMN02745108_01770"/>